<dbReference type="STRING" id="542762.A0A4V3WQM6"/>
<feature type="region of interest" description="Disordered" evidence="9">
    <location>
        <begin position="128"/>
        <end position="203"/>
    </location>
</feature>
<comment type="caution">
    <text evidence="11">The sequence shown here is derived from an EMBL/GenBank/DDBJ whole genome shotgun (WGS) entry which is preliminary data.</text>
</comment>
<evidence type="ECO:0000256" key="6">
    <source>
        <dbReference type="ARBA" id="ARBA00023163"/>
    </source>
</evidence>
<dbReference type="PANTHER" id="PTHR45801">
    <property type="entry name" value="OS07G0101800 PROTEIN"/>
    <property type="match status" value="1"/>
</dbReference>
<dbReference type="Pfam" id="PF13912">
    <property type="entry name" value="zf-C2H2_6"/>
    <property type="match status" value="1"/>
</dbReference>
<keyword evidence="2" id="KW-0479">Metal-binding</keyword>
<dbReference type="InterPro" id="IPR036236">
    <property type="entry name" value="Znf_C2H2_sf"/>
</dbReference>
<dbReference type="GO" id="GO:0008270">
    <property type="term" value="F:zinc ion binding"/>
    <property type="evidence" value="ECO:0007669"/>
    <property type="project" value="UniProtKB-KW"/>
</dbReference>
<evidence type="ECO:0000256" key="5">
    <source>
        <dbReference type="ARBA" id="ARBA00023015"/>
    </source>
</evidence>
<dbReference type="PANTHER" id="PTHR45801:SF107">
    <property type="entry name" value="TRANSCRIPTIONAL REGULATOR SUPERMAN-LIKE"/>
    <property type="match status" value="1"/>
</dbReference>
<keyword evidence="7" id="KW-0539">Nucleus</keyword>
<dbReference type="SUPFAM" id="SSF57667">
    <property type="entry name" value="beta-beta-alpha zinc fingers"/>
    <property type="match status" value="1"/>
</dbReference>
<evidence type="ECO:0000256" key="1">
    <source>
        <dbReference type="ARBA" id="ARBA00004123"/>
    </source>
</evidence>
<dbReference type="AlphaFoldDB" id="A0A4V3WQM6"/>
<feature type="compositionally biased region" description="Low complexity" evidence="9">
    <location>
        <begin position="161"/>
        <end position="176"/>
    </location>
</feature>
<feature type="compositionally biased region" description="Low complexity" evidence="9">
    <location>
        <begin position="185"/>
        <end position="203"/>
    </location>
</feature>
<evidence type="ECO:0000256" key="8">
    <source>
        <dbReference type="PROSITE-ProRule" id="PRU00042"/>
    </source>
</evidence>
<evidence type="ECO:0000256" key="4">
    <source>
        <dbReference type="ARBA" id="ARBA00022833"/>
    </source>
</evidence>
<dbReference type="InterPro" id="IPR052426">
    <property type="entry name" value="Plant_dev_regulator"/>
</dbReference>
<dbReference type="GO" id="GO:0005634">
    <property type="term" value="C:nucleus"/>
    <property type="evidence" value="ECO:0007669"/>
    <property type="project" value="UniProtKB-SubCell"/>
</dbReference>
<evidence type="ECO:0000256" key="3">
    <source>
        <dbReference type="ARBA" id="ARBA00022771"/>
    </source>
</evidence>
<accession>A0A4V3WQM6</accession>
<sequence length="284" mass="31668">MASPATLFITTLSPPSQYSVSSLQIQLFIISTHLWSDSDFIKSYIEYMERNSLSNNLKEHSIGGRSMKGNKSDKDSWEYYNSSSDSHGGGDLPSGFSWPPRSYTCSFCKREFRSAQALGGHMNVHRRDRARLRLSPPRDGQQYPFLNLDLNPNAPNPNSEPNPSQNPNDPSPSSQLSPPPSTRFPPITSTSLPSLSSPSSASPSEIRKWVMNNTPSHLFSNRVGDLAKIKSSKTLFGVTEFESIRQEKECEVAKEAEIVRLDLEIGFVSDSKEDLDLELRLGRP</sequence>
<evidence type="ECO:0000256" key="2">
    <source>
        <dbReference type="ARBA" id="ARBA00022723"/>
    </source>
</evidence>
<name>A0A4V3WQM6_CAMSN</name>
<organism evidence="11 12">
    <name type="scientific">Camellia sinensis var. sinensis</name>
    <name type="common">China tea</name>
    <dbReference type="NCBI Taxonomy" id="542762"/>
    <lineage>
        <taxon>Eukaryota</taxon>
        <taxon>Viridiplantae</taxon>
        <taxon>Streptophyta</taxon>
        <taxon>Embryophyta</taxon>
        <taxon>Tracheophyta</taxon>
        <taxon>Spermatophyta</taxon>
        <taxon>Magnoliopsida</taxon>
        <taxon>eudicotyledons</taxon>
        <taxon>Gunneridae</taxon>
        <taxon>Pentapetalae</taxon>
        <taxon>asterids</taxon>
        <taxon>Ericales</taxon>
        <taxon>Theaceae</taxon>
        <taxon>Camellia</taxon>
    </lineage>
</organism>
<gene>
    <name evidence="11" type="ORF">TEA_003101</name>
</gene>
<evidence type="ECO:0000313" key="12">
    <source>
        <dbReference type="Proteomes" id="UP000306102"/>
    </source>
</evidence>
<dbReference type="EMBL" id="SDRB02001700">
    <property type="protein sequence ID" value="THG20877.1"/>
    <property type="molecule type" value="Genomic_DNA"/>
</dbReference>
<evidence type="ECO:0000313" key="11">
    <source>
        <dbReference type="EMBL" id="THG20877.1"/>
    </source>
</evidence>
<keyword evidence="6" id="KW-0804">Transcription</keyword>
<dbReference type="Gene3D" id="3.30.160.60">
    <property type="entry name" value="Classic Zinc Finger"/>
    <property type="match status" value="1"/>
</dbReference>
<dbReference type="InterPro" id="IPR013087">
    <property type="entry name" value="Znf_C2H2_type"/>
</dbReference>
<keyword evidence="5" id="KW-0805">Transcription regulation</keyword>
<protein>
    <recommendedName>
        <fullName evidence="10">C2H2-type domain-containing protein</fullName>
    </recommendedName>
</protein>
<proteinExistence type="predicted"/>
<evidence type="ECO:0000256" key="7">
    <source>
        <dbReference type="ARBA" id="ARBA00023242"/>
    </source>
</evidence>
<dbReference type="PROSITE" id="PS50157">
    <property type="entry name" value="ZINC_FINGER_C2H2_2"/>
    <property type="match status" value="1"/>
</dbReference>
<keyword evidence="3 8" id="KW-0863">Zinc-finger</keyword>
<comment type="subcellular location">
    <subcellularLocation>
        <location evidence="1">Nucleus</location>
    </subcellularLocation>
</comment>
<dbReference type="PROSITE" id="PS00028">
    <property type="entry name" value="ZINC_FINGER_C2H2_1"/>
    <property type="match status" value="1"/>
</dbReference>
<evidence type="ECO:0000259" key="10">
    <source>
        <dbReference type="PROSITE" id="PS50157"/>
    </source>
</evidence>
<reference evidence="11 12" key="1">
    <citation type="journal article" date="2018" name="Proc. Natl. Acad. Sci. U.S.A.">
        <title>Draft genome sequence of Camellia sinensis var. sinensis provides insights into the evolution of the tea genome and tea quality.</title>
        <authorList>
            <person name="Wei C."/>
            <person name="Yang H."/>
            <person name="Wang S."/>
            <person name="Zhao J."/>
            <person name="Liu C."/>
            <person name="Gao L."/>
            <person name="Xia E."/>
            <person name="Lu Y."/>
            <person name="Tai Y."/>
            <person name="She G."/>
            <person name="Sun J."/>
            <person name="Cao H."/>
            <person name="Tong W."/>
            <person name="Gao Q."/>
            <person name="Li Y."/>
            <person name="Deng W."/>
            <person name="Jiang X."/>
            <person name="Wang W."/>
            <person name="Chen Q."/>
            <person name="Zhang S."/>
            <person name="Li H."/>
            <person name="Wu J."/>
            <person name="Wang P."/>
            <person name="Li P."/>
            <person name="Shi C."/>
            <person name="Zheng F."/>
            <person name="Jian J."/>
            <person name="Huang B."/>
            <person name="Shan D."/>
            <person name="Shi M."/>
            <person name="Fang C."/>
            <person name="Yue Y."/>
            <person name="Li F."/>
            <person name="Li D."/>
            <person name="Wei S."/>
            <person name="Han B."/>
            <person name="Jiang C."/>
            <person name="Yin Y."/>
            <person name="Xia T."/>
            <person name="Zhang Z."/>
            <person name="Bennetzen J.L."/>
            <person name="Zhao S."/>
            <person name="Wan X."/>
        </authorList>
    </citation>
    <scope>NUCLEOTIDE SEQUENCE [LARGE SCALE GENOMIC DNA]</scope>
    <source>
        <strain evidence="12">cv. Shuchazao</strain>
        <tissue evidence="11">Leaf</tissue>
    </source>
</reference>
<feature type="domain" description="C2H2-type" evidence="10">
    <location>
        <begin position="103"/>
        <end position="130"/>
    </location>
</feature>
<keyword evidence="4" id="KW-0862">Zinc</keyword>
<evidence type="ECO:0000256" key="9">
    <source>
        <dbReference type="SAM" id="MobiDB-lite"/>
    </source>
</evidence>
<keyword evidence="12" id="KW-1185">Reference proteome</keyword>
<dbReference type="Proteomes" id="UP000306102">
    <property type="component" value="Unassembled WGS sequence"/>
</dbReference>
<dbReference type="SMART" id="SM00355">
    <property type="entry name" value="ZnF_C2H2"/>
    <property type="match status" value="1"/>
</dbReference>